<comment type="caution">
    <text evidence="2">The sequence shown here is derived from an EMBL/GenBank/DDBJ whole genome shotgun (WGS) entry which is preliminary data.</text>
</comment>
<feature type="non-terminal residue" evidence="2">
    <location>
        <position position="1"/>
    </location>
</feature>
<dbReference type="EMBL" id="QRIS01000147">
    <property type="protein sequence ID" value="RHG75365.1"/>
    <property type="molecule type" value="Genomic_DNA"/>
</dbReference>
<feature type="compositionally biased region" description="Basic and acidic residues" evidence="1">
    <location>
        <begin position="90"/>
        <end position="104"/>
    </location>
</feature>
<sequence length="192" mass="22459">ASTINREIMGIVAPTKFRMFRMQFANALFSEFQIRIMPYNGRGEPEEISYLELAKTFEQTFYPEGRKTSDSKAYEEVYQMPLREKKEREVLKTEPLKKKAEPAKAQETLEEPKETEEQIPGQMEVEDYPELMPDAPVMNLPEEEKQVHEITEEVVQEGEVIEDILKSGDPEKIIQLLKKEFAWPKGGWDNWK</sequence>
<feature type="region of interest" description="Disordered" evidence="1">
    <location>
        <begin position="90"/>
        <end position="120"/>
    </location>
</feature>
<proteinExistence type="predicted"/>
<dbReference type="Proteomes" id="UP000283981">
    <property type="component" value="Unassembled WGS sequence"/>
</dbReference>
<evidence type="ECO:0000313" key="3">
    <source>
        <dbReference type="Proteomes" id="UP000283981"/>
    </source>
</evidence>
<reference evidence="2 3" key="1">
    <citation type="submission" date="2018-08" db="EMBL/GenBank/DDBJ databases">
        <title>A genome reference for cultivated species of the human gut microbiota.</title>
        <authorList>
            <person name="Zou Y."/>
            <person name="Xue W."/>
            <person name="Luo G."/>
        </authorList>
    </citation>
    <scope>NUCLEOTIDE SEQUENCE [LARGE SCALE GENOMIC DNA]</scope>
    <source>
        <strain evidence="2 3">AM21-18</strain>
    </source>
</reference>
<dbReference type="AlphaFoldDB" id="A0A414UQ77"/>
<accession>A0A414UQ77</accession>
<evidence type="ECO:0000313" key="2">
    <source>
        <dbReference type="EMBL" id="RHG75365.1"/>
    </source>
</evidence>
<evidence type="ECO:0000256" key="1">
    <source>
        <dbReference type="SAM" id="MobiDB-lite"/>
    </source>
</evidence>
<name>A0A414UQ77_MEDGN</name>
<organism evidence="2 3">
    <name type="scientific">Mediterraneibacter gnavus</name>
    <name type="common">Ruminococcus gnavus</name>
    <dbReference type="NCBI Taxonomy" id="33038"/>
    <lineage>
        <taxon>Bacteria</taxon>
        <taxon>Bacillati</taxon>
        <taxon>Bacillota</taxon>
        <taxon>Clostridia</taxon>
        <taxon>Lachnospirales</taxon>
        <taxon>Lachnospiraceae</taxon>
        <taxon>Mediterraneibacter</taxon>
    </lineage>
</organism>
<gene>
    <name evidence="2" type="ORF">DW243_19330</name>
</gene>
<protein>
    <submittedName>
        <fullName evidence="2">Uncharacterized protein</fullName>
    </submittedName>
</protein>
<dbReference type="RefSeq" id="WP_202183300.1">
    <property type="nucleotide sequence ID" value="NZ_QRIS01000147.1"/>
</dbReference>
<feature type="non-terminal residue" evidence="2">
    <location>
        <position position="192"/>
    </location>
</feature>